<sequence length="275" mass="29233">MRIRFLLSLLAALSVGCAAWADTPATFPDFSAKRVGVPKAGERPQIVQIDPEEQARLLARPRVPLVQTPALQDAALLDDLKIGAYSWFWSRISPQLKDSGPGRLHEAMAVLGGGGSIPQPRLQHLQEIARNNSATILRSTVGTRVSPALVLAVISVESSGNPGAVSTAGATGLMQLMPATAERFGVEDALSARQNIQGGVRYLDWLMEKFDGDPIMVLAGYNAGEGSVAKHDGVPPFPETRDYVPKVLSAFQVARGLCLTPPELVSDGCVFAGLN</sequence>
<dbReference type="Gene3D" id="1.10.530.10">
    <property type="match status" value="1"/>
</dbReference>
<evidence type="ECO:0000313" key="5">
    <source>
        <dbReference type="EMBL" id="AEI93267.1"/>
    </source>
</evidence>
<feature type="signal peptide" evidence="3">
    <location>
        <begin position="1"/>
        <end position="21"/>
    </location>
</feature>
<dbReference type="PANTHER" id="PTHR37423">
    <property type="entry name" value="SOLUBLE LYTIC MUREIN TRANSGLYCOSYLASE-RELATED"/>
    <property type="match status" value="1"/>
</dbReference>
<dbReference type="InterPro" id="IPR000189">
    <property type="entry name" value="Transglyc_AS"/>
</dbReference>
<dbReference type="RefSeq" id="WP_013961205.1">
    <property type="nucleotide sequence ID" value="NC_015730.1"/>
</dbReference>
<evidence type="ECO:0000256" key="1">
    <source>
        <dbReference type="ARBA" id="ARBA00007734"/>
    </source>
</evidence>
<dbReference type="KEGG" id="rli:RLO149_c012650"/>
<dbReference type="GO" id="GO:0016020">
    <property type="term" value="C:membrane"/>
    <property type="evidence" value="ECO:0007669"/>
    <property type="project" value="InterPro"/>
</dbReference>
<accession>F7ZD58</accession>
<feature type="chain" id="PRO_5003366660" evidence="3">
    <location>
        <begin position="22"/>
        <end position="275"/>
    </location>
</feature>
<dbReference type="SUPFAM" id="SSF53955">
    <property type="entry name" value="Lysozyme-like"/>
    <property type="match status" value="1"/>
</dbReference>
<proteinExistence type="inferred from homology"/>
<dbReference type="PROSITE" id="PS51257">
    <property type="entry name" value="PROKAR_LIPOPROTEIN"/>
    <property type="match status" value="1"/>
</dbReference>
<feature type="domain" description="Transglycosylase SLT" evidence="4">
    <location>
        <begin position="143"/>
        <end position="231"/>
    </location>
</feature>
<keyword evidence="3" id="KW-0732">Signal</keyword>
<evidence type="ECO:0000256" key="3">
    <source>
        <dbReference type="SAM" id="SignalP"/>
    </source>
</evidence>
<dbReference type="InterPro" id="IPR023346">
    <property type="entry name" value="Lysozyme-like_dom_sf"/>
</dbReference>
<dbReference type="eggNOG" id="COG0741">
    <property type="taxonomic scope" value="Bacteria"/>
</dbReference>
<dbReference type="CDD" id="cd00254">
    <property type="entry name" value="LT-like"/>
    <property type="match status" value="1"/>
</dbReference>
<dbReference type="AlphaFoldDB" id="F7ZD58"/>
<gene>
    <name evidence="5" type="ordered locus">RLO149_c012650</name>
</gene>
<dbReference type="PROSITE" id="PS00922">
    <property type="entry name" value="TRANSGLYCOSYLASE"/>
    <property type="match status" value="1"/>
</dbReference>
<evidence type="ECO:0000313" key="6">
    <source>
        <dbReference type="Proteomes" id="UP000001353"/>
    </source>
</evidence>
<dbReference type="InterPro" id="IPR008258">
    <property type="entry name" value="Transglycosylase_SLT_dom_1"/>
</dbReference>
<comment type="similarity">
    <text evidence="1">Belongs to the transglycosylase Slt family.</text>
</comment>
<dbReference type="Proteomes" id="UP000001353">
    <property type="component" value="Chromosome"/>
</dbReference>
<dbReference type="OrthoDB" id="9815002at2"/>
<evidence type="ECO:0000256" key="2">
    <source>
        <dbReference type="ARBA" id="ARBA00009387"/>
    </source>
</evidence>
<dbReference type="GO" id="GO:0000270">
    <property type="term" value="P:peptidoglycan metabolic process"/>
    <property type="evidence" value="ECO:0007669"/>
    <property type="project" value="InterPro"/>
</dbReference>
<reference evidence="5 6" key="1">
    <citation type="journal article" date="2011" name="BMC Genomics">
        <title>Comparative genome analysis and genome-guided physiological analysis of Roseobacter litoralis.</title>
        <authorList>
            <person name="Kalhoefer D."/>
            <person name="Thole S."/>
            <person name="Voget S."/>
            <person name="Lehmann R."/>
            <person name="Liesegang H."/>
            <person name="Wollher A."/>
            <person name="Daniel R."/>
            <person name="Simon M."/>
            <person name="Brinkhoff T."/>
        </authorList>
    </citation>
    <scope>NUCLEOTIDE SEQUENCE [LARGE SCALE GENOMIC DNA]</scope>
    <source>
        <strain evidence="6">ATCC 49566 / DSM 6996 / JCM 21268 / NBRC 15278 / OCh 149</strain>
    </source>
</reference>
<comment type="similarity">
    <text evidence="2">Belongs to the virb1 family.</text>
</comment>
<organism evidence="5 6">
    <name type="scientific">Roseobacter litoralis (strain ATCC 49566 / DSM 6996 / JCM 21268 / NBRC 15278 / OCh 149)</name>
    <dbReference type="NCBI Taxonomy" id="391595"/>
    <lineage>
        <taxon>Bacteria</taxon>
        <taxon>Pseudomonadati</taxon>
        <taxon>Pseudomonadota</taxon>
        <taxon>Alphaproteobacteria</taxon>
        <taxon>Rhodobacterales</taxon>
        <taxon>Roseobacteraceae</taxon>
        <taxon>Roseobacter</taxon>
    </lineage>
</organism>
<dbReference type="PANTHER" id="PTHR37423:SF2">
    <property type="entry name" value="MEMBRANE-BOUND LYTIC MUREIN TRANSGLYCOSYLASE C"/>
    <property type="match status" value="1"/>
</dbReference>
<evidence type="ECO:0000259" key="4">
    <source>
        <dbReference type="Pfam" id="PF01464"/>
    </source>
</evidence>
<keyword evidence="6" id="KW-1185">Reference proteome</keyword>
<dbReference type="EMBL" id="CP002623">
    <property type="protein sequence ID" value="AEI93267.1"/>
    <property type="molecule type" value="Genomic_DNA"/>
</dbReference>
<name>F7ZD58_ROSLO</name>
<dbReference type="STRING" id="391595.RLO149_c012650"/>
<protein>
    <submittedName>
        <fullName evidence="5">Transglycosylase-like protein</fullName>
    </submittedName>
</protein>
<dbReference type="GO" id="GO:0008933">
    <property type="term" value="F:peptidoglycan lytic transglycosylase activity"/>
    <property type="evidence" value="ECO:0007669"/>
    <property type="project" value="InterPro"/>
</dbReference>
<dbReference type="HOGENOM" id="CLU_083315_0_0_5"/>
<dbReference type="Pfam" id="PF01464">
    <property type="entry name" value="SLT"/>
    <property type="match status" value="1"/>
</dbReference>